<sequence length="206" mass="25192">MSEHDTESENIEETYTRPLQLQEYEIIYDENIIVRTSEKDQTYNFKIAQRKIDDNSSEVRVEMTLENDIYSVKQFIMDSDAYKEWIRHQKYRKCKFENFAEHLRTILENSRTNRSAYNVRFLENDDFYMLELQQRLEFKTVDIFNLEFHDMDPNDQYVHDQAQYRYHLKISDYNDKKNELRQLLDFVNKKNPTLGTQLRRGLKIDL</sequence>
<dbReference type="PANTHER" id="PTHR34230:SF2">
    <property type="entry name" value="SPINDLE ASSEMBLY ABNORMAL PROTEIN 6 N-TERMINAL DOMAIN-CONTAINING PROTEIN"/>
    <property type="match status" value="1"/>
</dbReference>
<comment type="caution">
    <text evidence="2">The sequence shown here is derived from an EMBL/GenBank/DDBJ whole genome shotgun (WGS) entry which is preliminary data.</text>
</comment>
<name>A0ABR2H0Z2_9EUKA</name>
<gene>
    <name evidence="2" type="ORF">M9Y10_031570</name>
</gene>
<dbReference type="EMBL" id="JAPFFF010000050">
    <property type="protein sequence ID" value="KAK8839858.1"/>
    <property type="molecule type" value="Genomic_DNA"/>
</dbReference>
<dbReference type="InterPro" id="IPR032396">
    <property type="entry name" value="SAS-6_N"/>
</dbReference>
<feature type="domain" description="Spindle assembly abnormal protein 6 N-terminal" evidence="1">
    <location>
        <begin position="38"/>
        <end position="148"/>
    </location>
</feature>
<evidence type="ECO:0000313" key="2">
    <source>
        <dbReference type="EMBL" id="KAK8839858.1"/>
    </source>
</evidence>
<accession>A0ABR2H0Z2</accession>
<evidence type="ECO:0000313" key="3">
    <source>
        <dbReference type="Proteomes" id="UP001470230"/>
    </source>
</evidence>
<dbReference type="Pfam" id="PF16531">
    <property type="entry name" value="SAS-6_N"/>
    <property type="match status" value="1"/>
</dbReference>
<dbReference type="PANTHER" id="PTHR34230">
    <property type="entry name" value="ASSEMBLY ABNORMAL PROTEIN 6, PUTATIVE-RELATED"/>
    <property type="match status" value="1"/>
</dbReference>
<keyword evidence="3" id="KW-1185">Reference proteome</keyword>
<organism evidence="2 3">
    <name type="scientific">Tritrichomonas musculus</name>
    <dbReference type="NCBI Taxonomy" id="1915356"/>
    <lineage>
        <taxon>Eukaryota</taxon>
        <taxon>Metamonada</taxon>
        <taxon>Parabasalia</taxon>
        <taxon>Tritrichomonadida</taxon>
        <taxon>Tritrichomonadidae</taxon>
        <taxon>Tritrichomonas</taxon>
    </lineage>
</organism>
<dbReference type="InterPro" id="IPR038558">
    <property type="entry name" value="SAS-6_N_sf"/>
</dbReference>
<proteinExistence type="predicted"/>
<dbReference type="Proteomes" id="UP001470230">
    <property type="component" value="Unassembled WGS sequence"/>
</dbReference>
<protein>
    <recommendedName>
        <fullName evidence="1">Spindle assembly abnormal protein 6 N-terminal domain-containing protein</fullName>
    </recommendedName>
</protein>
<reference evidence="2 3" key="1">
    <citation type="submission" date="2024-04" db="EMBL/GenBank/DDBJ databases">
        <title>Tritrichomonas musculus Genome.</title>
        <authorList>
            <person name="Alves-Ferreira E."/>
            <person name="Grigg M."/>
            <person name="Lorenzi H."/>
            <person name="Galac M."/>
        </authorList>
    </citation>
    <scope>NUCLEOTIDE SEQUENCE [LARGE SCALE GENOMIC DNA]</scope>
    <source>
        <strain evidence="2 3">EAF2021</strain>
    </source>
</reference>
<evidence type="ECO:0000259" key="1">
    <source>
        <dbReference type="Pfam" id="PF16531"/>
    </source>
</evidence>
<dbReference type="Gene3D" id="2.170.210.20">
    <property type="entry name" value="Spindle assembly abnormal protein 6, N-terminal domain"/>
    <property type="match status" value="1"/>
</dbReference>